<evidence type="ECO:0000256" key="9">
    <source>
        <dbReference type="ARBA" id="ARBA00055200"/>
    </source>
</evidence>
<dbReference type="Pfam" id="PF01900">
    <property type="entry name" value="RNase_P_Rpp14"/>
    <property type="match status" value="1"/>
</dbReference>
<dbReference type="OrthoDB" id="24745at2759"/>
<dbReference type="InterPro" id="IPR016819">
    <property type="entry name" value="RNase_P/MRP_POP5"/>
</dbReference>
<dbReference type="Gene3D" id="3.30.70.3250">
    <property type="entry name" value="Ribonuclease P, Pop5 subunit"/>
    <property type="match status" value="1"/>
</dbReference>
<evidence type="ECO:0000256" key="1">
    <source>
        <dbReference type="ARBA" id="ARBA00000928"/>
    </source>
</evidence>
<evidence type="ECO:0000256" key="8">
    <source>
        <dbReference type="ARBA" id="ARBA00044198"/>
    </source>
</evidence>
<dbReference type="GO" id="GO:0004526">
    <property type="term" value="F:ribonuclease P activity"/>
    <property type="evidence" value="ECO:0007669"/>
    <property type="project" value="UniProtKB-EC"/>
</dbReference>
<gene>
    <name evidence="11" type="ORF">LAMI_0F06150G</name>
</gene>
<keyword evidence="6" id="KW-0378">Hydrolase</keyword>
<evidence type="ECO:0000256" key="4">
    <source>
        <dbReference type="ARBA" id="ARBA00012179"/>
    </source>
</evidence>
<evidence type="ECO:0000256" key="2">
    <source>
        <dbReference type="ARBA" id="ARBA00004123"/>
    </source>
</evidence>
<evidence type="ECO:0000256" key="5">
    <source>
        <dbReference type="ARBA" id="ARBA00022694"/>
    </source>
</evidence>
<keyword evidence="5 10" id="KW-0819">tRNA processing</keyword>
<dbReference type="GO" id="GO:0005730">
    <property type="term" value="C:nucleolus"/>
    <property type="evidence" value="ECO:0007669"/>
    <property type="project" value="TreeGrafter"/>
</dbReference>
<dbReference type="GO" id="GO:0001682">
    <property type="term" value="P:tRNA 5'-leader removal"/>
    <property type="evidence" value="ECO:0007669"/>
    <property type="project" value="InterPro"/>
</dbReference>
<evidence type="ECO:0000313" key="11">
    <source>
        <dbReference type="EMBL" id="SCU96323.1"/>
    </source>
</evidence>
<dbReference type="GO" id="GO:0030681">
    <property type="term" value="C:multimeric ribonuclease P complex"/>
    <property type="evidence" value="ECO:0007669"/>
    <property type="project" value="TreeGrafter"/>
</dbReference>
<evidence type="ECO:0000256" key="10">
    <source>
        <dbReference type="PIRNR" id="PIRNR023803"/>
    </source>
</evidence>
<organism evidence="11 12">
    <name type="scientific">Lachancea mirantina</name>
    <dbReference type="NCBI Taxonomy" id="1230905"/>
    <lineage>
        <taxon>Eukaryota</taxon>
        <taxon>Fungi</taxon>
        <taxon>Dikarya</taxon>
        <taxon>Ascomycota</taxon>
        <taxon>Saccharomycotina</taxon>
        <taxon>Saccharomycetes</taxon>
        <taxon>Saccharomycetales</taxon>
        <taxon>Saccharomycetaceae</taxon>
        <taxon>Lachancea</taxon>
    </lineage>
</organism>
<dbReference type="STRING" id="1230905.A0A1G4JYT0"/>
<evidence type="ECO:0000256" key="3">
    <source>
        <dbReference type="ARBA" id="ARBA00010800"/>
    </source>
</evidence>
<proteinExistence type="inferred from homology"/>
<reference evidence="12" key="1">
    <citation type="submission" date="2016-03" db="EMBL/GenBank/DDBJ databases">
        <authorList>
            <person name="Devillers H."/>
        </authorList>
    </citation>
    <scope>NUCLEOTIDE SEQUENCE [LARGE SCALE GENOMIC DNA]</scope>
</reference>
<evidence type="ECO:0000256" key="6">
    <source>
        <dbReference type="ARBA" id="ARBA00022801"/>
    </source>
</evidence>
<accession>A0A1G4JYT0</accession>
<dbReference type="EMBL" id="LT598467">
    <property type="protein sequence ID" value="SCU96323.1"/>
    <property type="molecule type" value="Genomic_DNA"/>
</dbReference>
<comment type="function">
    <text evidence="9">Component of ribonuclease P, a protein complex that generates mature tRNA molecules by cleaving their 5'-ends. Also a component of RNase MRP, which cleaves pre-rRNA sequences.</text>
</comment>
<dbReference type="InterPro" id="IPR002759">
    <property type="entry name" value="Pop5/Rpp14/Rnp2-like"/>
</dbReference>
<dbReference type="PIRSF" id="PIRSF023803">
    <property type="entry name" value="Ribonuclease_P_prd"/>
    <property type="match status" value="1"/>
</dbReference>
<dbReference type="GO" id="GO:0000172">
    <property type="term" value="C:ribonuclease MRP complex"/>
    <property type="evidence" value="ECO:0007669"/>
    <property type="project" value="UniProtKB-ARBA"/>
</dbReference>
<dbReference type="FunFam" id="3.30.70.3250:FF:000004">
    <property type="entry name" value="Ribonuclease P/MRP protein subunit POP5"/>
    <property type="match status" value="1"/>
</dbReference>
<dbReference type="GO" id="GO:0000460">
    <property type="term" value="P:maturation of 5.8S rRNA"/>
    <property type="evidence" value="ECO:0007669"/>
    <property type="project" value="UniProtKB-ARBA"/>
</dbReference>
<evidence type="ECO:0000256" key="7">
    <source>
        <dbReference type="ARBA" id="ARBA00023242"/>
    </source>
</evidence>
<dbReference type="PANTHER" id="PTHR15441:SF2">
    <property type="entry name" value="RIBONUCLEASE P_MRP PROTEIN SUBUNIT POP5"/>
    <property type="match status" value="1"/>
</dbReference>
<sequence length="163" mass="18539">MVRLKSRYILFEVLHPEDVVKDTSIDDDGSNPQNFMLRLHRISPANINAKSIILALRKALQSNFGDFGCANGTNVMQLKYFSNRTSTGILRCSREHYDLILISMTLMSKIDTTEGIIVNPIKISGTIKKLELYGMRRSKIIGNKLNCKLEDNFQSITEDQLEE</sequence>
<keyword evidence="12" id="KW-1185">Reference proteome</keyword>
<name>A0A1G4JYT0_9SACH</name>
<dbReference type="InterPro" id="IPR038085">
    <property type="entry name" value="Rnp2-like_sf"/>
</dbReference>
<protein>
    <recommendedName>
        <fullName evidence="8 10">Ribonuclease P/MRP protein subunit POP5</fullName>
        <ecNumber evidence="4 10">3.1.26.5</ecNumber>
    </recommendedName>
</protein>
<dbReference type="EC" id="3.1.26.5" evidence="4 10"/>
<dbReference type="SUPFAM" id="SSF160350">
    <property type="entry name" value="Rnp2-like"/>
    <property type="match status" value="1"/>
</dbReference>
<evidence type="ECO:0000313" key="12">
    <source>
        <dbReference type="Proteomes" id="UP000191024"/>
    </source>
</evidence>
<comment type="subcellular location">
    <subcellularLocation>
        <location evidence="2">Nucleus</location>
    </subcellularLocation>
</comment>
<comment type="catalytic activity">
    <reaction evidence="1 10">
        <text>Endonucleolytic cleavage of RNA, removing 5'-extranucleotides from tRNA precursor.</text>
        <dbReference type="EC" id="3.1.26.5"/>
    </reaction>
</comment>
<comment type="similarity">
    <text evidence="3 10">Belongs to the eukaryotic/archaeal RNase P protein component 2 family.</text>
</comment>
<dbReference type="Proteomes" id="UP000191024">
    <property type="component" value="Chromosome F"/>
</dbReference>
<dbReference type="PANTHER" id="PTHR15441">
    <property type="entry name" value="RIBONUCLEASE P PROTEIN SUBUNIT P14"/>
    <property type="match status" value="1"/>
</dbReference>
<dbReference type="AlphaFoldDB" id="A0A1G4JYT0"/>
<dbReference type="GO" id="GO:0033204">
    <property type="term" value="F:ribonuclease P RNA binding"/>
    <property type="evidence" value="ECO:0007669"/>
    <property type="project" value="InterPro"/>
</dbReference>
<keyword evidence="7" id="KW-0539">Nucleus</keyword>